<gene>
    <name evidence="2" type="ORF">ACFR99_19840</name>
</gene>
<accession>A0ABD6BLR8</accession>
<feature type="region of interest" description="Disordered" evidence="1">
    <location>
        <begin position="21"/>
        <end position="47"/>
    </location>
</feature>
<protein>
    <recommendedName>
        <fullName evidence="4">Lipoprotein</fullName>
    </recommendedName>
</protein>
<evidence type="ECO:0000256" key="1">
    <source>
        <dbReference type="SAM" id="MobiDB-lite"/>
    </source>
</evidence>
<sequence length="151" mass="15942">MERRICLSAITSGIAITAGCISNKDGKKTSDDDSDVYGPPPEYGQPTEFDEVKSLQVENNLNETVNMSITVTGGDGAVLSEKNVTAPKDGTAKERIPVADESGNYTVEVTIEGRGTATDNFSFRTPVSGPELHISGGRESFSISVAESPNV</sequence>
<name>A0ABD6BLR8_9EURY</name>
<organism evidence="2 3">
    <name type="scientific">Haloarchaeobius amylolyticus</name>
    <dbReference type="NCBI Taxonomy" id="1198296"/>
    <lineage>
        <taxon>Archaea</taxon>
        <taxon>Methanobacteriati</taxon>
        <taxon>Methanobacteriota</taxon>
        <taxon>Stenosarchaea group</taxon>
        <taxon>Halobacteria</taxon>
        <taxon>Halobacteriales</taxon>
        <taxon>Halorubellaceae</taxon>
        <taxon>Haloarchaeobius</taxon>
    </lineage>
</organism>
<dbReference type="RefSeq" id="WP_390291356.1">
    <property type="nucleotide sequence ID" value="NZ_JBHUDI010000013.1"/>
</dbReference>
<keyword evidence="3" id="KW-1185">Reference proteome</keyword>
<evidence type="ECO:0008006" key="4">
    <source>
        <dbReference type="Google" id="ProtNLM"/>
    </source>
</evidence>
<comment type="caution">
    <text evidence="2">The sequence shown here is derived from an EMBL/GenBank/DDBJ whole genome shotgun (WGS) entry which is preliminary data.</text>
</comment>
<reference evidence="2 3" key="1">
    <citation type="journal article" date="2019" name="Int. J. Syst. Evol. Microbiol.">
        <title>The Global Catalogue of Microorganisms (GCM) 10K type strain sequencing project: providing services to taxonomists for standard genome sequencing and annotation.</title>
        <authorList>
            <consortium name="The Broad Institute Genomics Platform"/>
            <consortium name="The Broad Institute Genome Sequencing Center for Infectious Disease"/>
            <person name="Wu L."/>
            <person name="Ma J."/>
        </authorList>
    </citation>
    <scope>NUCLEOTIDE SEQUENCE [LARGE SCALE GENOMIC DNA]</scope>
    <source>
        <strain evidence="2 3">CGMCC 1.12230</strain>
    </source>
</reference>
<dbReference type="EMBL" id="JBHUDI010000013">
    <property type="protein sequence ID" value="MFD1565780.1"/>
    <property type="molecule type" value="Genomic_DNA"/>
</dbReference>
<dbReference type="AlphaFoldDB" id="A0ABD6BLR8"/>
<evidence type="ECO:0000313" key="3">
    <source>
        <dbReference type="Proteomes" id="UP001597076"/>
    </source>
</evidence>
<dbReference type="PROSITE" id="PS51257">
    <property type="entry name" value="PROKAR_LIPOPROTEIN"/>
    <property type="match status" value="1"/>
</dbReference>
<evidence type="ECO:0000313" key="2">
    <source>
        <dbReference type="EMBL" id="MFD1565780.1"/>
    </source>
</evidence>
<proteinExistence type="predicted"/>
<dbReference type="Proteomes" id="UP001597076">
    <property type="component" value="Unassembled WGS sequence"/>
</dbReference>